<keyword evidence="2 8" id="KW-1003">Cell membrane</keyword>
<dbReference type="OrthoDB" id="6478931at2759"/>
<accession>A0A7R8UT95</accession>
<evidence type="ECO:0000256" key="4">
    <source>
        <dbReference type="ARBA" id="ARBA00022989"/>
    </source>
</evidence>
<dbReference type="GO" id="GO:0007165">
    <property type="term" value="P:signal transduction"/>
    <property type="evidence" value="ECO:0007669"/>
    <property type="project" value="UniProtKB-KW"/>
</dbReference>
<dbReference type="GO" id="GO:0043025">
    <property type="term" value="C:neuronal cell body"/>
    <property type="evidence" value="ECO:0007669"/>
    <property type="project" value="TreeGrafter"/>
</dbReference>
<dbReference type="EMBL" id="LR899012">
    <property type="protein sequence ID" value="CAD7086649.1"/>
    <property type="molecule type" value="Genomic_DNA"/>
</dbReference>
<gene>
    <name evidence="9" type="ORF">HERILL_LOCUS9407</name>
</gene>
<dbReference type="GO" id="GO:0050909">
    <property type="term" value="P:sensory perception of taste"/>
    <property type="evidence" value="ECO:0007669"/>
    <property type="project" value="InterPro"/>
</dbReference>
<dbReference type="GO" id="GO:0008049">
    <property type="term" value="P:male courtship behavior"/>
    <property type="evidence" value="ECO:0007669"/>
    <property type="project" value="TreeGrafter"/>
</dbReference>
<evidence type="ECO:0000313" key="9">
    <source>
        <dbReference type="EMBL" id="CAD7086649.1"/>
    </source>
</evidence>
<dbReference type="PANTHER" id="PTHR21143">
    <property type="entry name" value="INVERTEBRATE GUSTATORY RECEPTOR"/>
    <property type="match status" value="1"/>
</dbReference>
<dbReference type="AlphaFoldDB" id="A0A7R8UT95"/>
<evidence type="ECO:0000256" key="8">
    <source>
        <dbReference type="RuleBase" id="RU363108"/>
    </source>
</evidence>
<keyword evidence="3 8" id="KW-0812">Transmembrane</keyword>
<dbReference type="PANTHER" id="PTHR21143:SF133">
    <property type="entry name" value="GUSTATORY AND PHEROMONE RECEPTOR 32A-RELATED"/>
    <property type="match status" value="1"/>
</dbReference>
<feature type="transmembrane region" description="Helical" evidence="8">
    <location>
        <begin position="6"/>
        <end position="23"/>
    </location>
</feature>
<sequence>MDRLNRFITISILIFFGLLKVFGQIPFSVDIRKITFTRNRISYTYSIVFVIIFLSVFFGAGTYNLQFRVEGLTLDGVNGHITKLHYYSKITIAMAISLAQIWNCNQSISCWSNIRSLYLRLKDVSLGIDGYRSDIRNFTLRAIGQLIAHLIANILRVRSVIVARTNLQLWINEFIFTLPILMISLCSNTFAVCTICLARGLMKINVDLYKEVKNVNRWSSASLSNMEKVSVRMRTCQKIEEQKRHYFETYKVIRQITELYSSMVFLIVSFLFLNIIAELYFMCDHLTKRAKGLPARSIVLEIFGVLHFWLLAIDLNYIICSGQTLKKANEETAITIHKLSIVRVNQRLKKIAEEISLGTRLNDFTIKPINLFKLDNSQLYKMVHAITTYLIILMQFKMSETSGETSGRA</sequence>
<evidence type="ECO:0000313" key="10">
    <source>
        <dbReference type="Proteomes" id="UP000594454"/>
    </source>
</evidence>
<reference evidence="9 10" key="1">
    <citation type="submission" date="2020-11" db="EMBL/GenBank/DDBJ databases">
        <authorList>
            <person name="Wallbank WR R."/>
            <person name="Pardo Diaz C."/>
            <person name="Kozak K."/>
            <person name="Martin S."/>
            <person name="Jiggins C."/>
            <person name="Moest M."/>
            <person name="Warren A I."/>
            <person name="Generalovic N T."/>
            <person name="Byers J.R.P. K."/>
            <person name="Montejo-Kovacevich G."/>
            <person name="Yen C E."/>
        </authorList>
    </citation>
    <scope>NUCLEOTIDE SEQUENCE [LARGE SCALE GENOMIC DNA]</scope>
</reference>
<dbReference type="InterPro" id="IPR013604">
    <property type="entry name" value="7TM_chemorcpt"/>
</dbReference>
<comment type="subcellular location">
    <subcellularLocation>
        <location evidence="1 8">Cell membrane</location>
        <topology evidence="1 8">Multi-pass membrane protein</topology>
    </subcellularLocation>
</comment>
<feature type="transmembrane region" description="Helical" evidence="8">
    <location>
        <begin position="297"/>
        <end position="319"/>
    </location>
</feature>
<keyword evidence="7 8" id="KW-0807">Transducer</keyword>
<feature type="transmembrane region" description="Helical" evidence="8">
    <location>
        <begin position="43"/>
        <end position="66"/>
    </location>
</feature>
<evidence type="ECO:0000256" key="7">
    <source>
        <dbReference type="ARBA" id="ARBA00023224"/>
    </source>
</evidence>
<dbReference type="Pfam" id="PF08395">
    <property type="entry name" value="7tm_7"/>
    <property type="match status" value="1"/>
</dbReference>
<evidence type="ECO:0000256" key="3">
    <source>
        <dbReference type="ARBA" id="ARBA00022692"/>
    </source>
</evidence>
<dbReference type="InParanoid" id="A0A7R8UT95"/>
<comment type="caution">
    <text evidence="8">Lacks conserved residue(s) required for the propagation of feature annotation.</text>
</comment>
<dbReference type="GO" id="GO:0007635">
    <property type="term" value="P:chemosensory behavior"/>
    <property type="evidence" value="ECO:0007669"/>
    <property type="project" value="TreeGrafter"/>
</dbReference>
<evidence type="ECO:0000256" key="1">
    <source>
        <dbReference type="ARBA" id="ARBA00004651"/>
    </source>
</evidence>
<dbReference type="GO" id="GO:0005886">
    <property type="term" value="C:plasma membrane"/>
    <property type="evidence" value="ECO:0007669"/>
    <property type="project" value="UniProtKB-SubCell"/>
</dbReference>
<feature type="transmembrane region" description="Helical" evidence="8">
    <location>
        <begin position="138"/>
        <end position="155"/>
    </location>
</feature>
<dbReference type="Proteomes" id="UP000594454">
    <property type="component" value="Chromosome 4"/>
</dbReference>
<keyword evidence="5 8" id="KW-0472">Membrane</keyword>
<evidence type="ECO:0000256" key="6">
    <source>
        <dbReference type="ARBA" id="ARBA00023170"/>
    </source>
</evidence>
<dbReference type="GO" id="GO:0030425">
    <property type="term" value="C:dendrite"/>
    <property type="evidence" value="ECO:0007669"/>
    <property type="project" value="TreeGrafter"/>
</dbReference>
<keyword evidence="4 8" id="KW-1133">Transmembrane helix</keyword>
<dbReference type="GO" id="GO:0030424">
    <property type="term" value="C:axon"/>
    <property type="evidence" value="ECO:0007669"/>
    <property type="project" value="TreeGrafter"/>
</dbReference>
<proteinExistence type="inferred from homology"/>
<evidence type="ECO:0000256" key="5">
    <source>
        <dbReference type="ARBA" id="ARBA00023136"/>
    </source>
</evidence>
<comment type="function">
    <text evidence="8">Gustatory receptor which mediates acceptance or avoidance behavior, depending on its substrates.</text>
</comment>
<feature type="transmembrane region" description="Helical" evidence="8">
    <location>
        <begin position="259"/>
        <end position="277"/>
    </location>
</feature>
<organism evidence="9 10">
    <name type="scientific">Hermetia illucens</name>
    <name type="common">Black soldier fly</name>
    <dbReference type="NCBI Taxonomy" id="343691"/>
    <lineage>
        <taxon>Eukaryota</taxon>
        <taxon>Metazoa</taxon>
        <taxon>Ecdysozoa</taxon>
        <taxon>Arthropoda</taxon>
        <taxon>Hexapoda</taxon>
        <taxon>Insecta</taxon>
        <taxon>Pterygota</taxon>
        <taxon>Neoptera</taxon>
        <taxon>Endopterygota</taxon>
        <taxon>Diptera</taxon>
        <taxon>Brachycera</taxon>
        <taxon>Stratiomyomorpha</taxon>
        <taxon>Stratiomyidae</taxon>
        <taxon>Hermetiinae</taxon>
        <taxon>Hermetia</taxon>
    </lineage>
</organism>
<name>A0A7R8UT95_HERIL</name>
<keyword evidence="6 8" id="KW-0675">Receptor</keyword>
<comment type="similarity">
    <text evidence="8">Belongs to the insect chemoreceptor superfamily. Gustatory receptor (GR) family.</text>
</comment>
<protein>
    <recommendedName>
        <fullName evidence="8">Gustatory receptor</fullName>
    </recommendedName>
</protein>
<keyword evidence="10" id="KW-1185">Reference proteome</keyword>
<feature type="transmembrane region" description="Helical" evidence="8">
    <location>
        <begin position="175"/>
        <end position="198"/>
    </location>
</feature>
<evidence type="ECO:0000256" key="2">
    <source>
        <dbReference type="ARBA" id="ARBA00022475"/>
    </source>
</evidence>